<dbReference type="Gene3D" id="3.30.420.10">
    <property type="entry name" value="Ribonuclease H-like superfamily/Ribonuclease H"/>
    <property type="match status" value="1"/>
</dbReference>
<evidence type="ECO:0000313" key="2">
    <source>
        <dbReference type="Proteomes" id="UP000000374"/>
    </source>
</evidence>
<dbReference type="InterPro" id="IPR036397">
    <property type="entry name" value="RNaseH_sf"/>
</dbReference>
<keyword evidence="1" id="KW-0378">Hydrolase</keyword>
<dbReference type="EC" id="3.1.11.-" evidence="1"/>
<dbReference type="eggNOG" id="COG0847">
    <property type="taxonomic scope" value="Bacteria"/>
</dbReference>
<dbReference type="RefSeq" id="WP_011811364.1">
    <property type="nucleotide sequence ID" value="NC_008786.1"/>
</dbReference>
<dbReference type="STRING" id="391735.Veis_3657"/>
<proteinExistence type="predicted"/>
<dbReference type="SUPFAM" id="SSF53098">
    <property type="entry name" value="Ribonuclease H-like"/>
    <property type="match status" value="1"/>
</dbReference>
<name>A1WP16_VEREI</name>
<dbReference type="OrthoDB" id="7822240at2"/>
<keyword evidence="2" id="KW-1185">Reference proteome</keyword>
<accession>A1WP16</accession>
<evidence type="ECO:0000313" key="1">
    <source>
        <dbReference type="EMBL" id="ABM59373.1"/>
    </source>
</evidence>
<dbReference type="CDD" id="cd06127">
    <property type="entry name" value="DEDDh"/>
    <property type="match status" value="1"/>
</dbReference>
<dbReference type="Proteomes" id="UP000000374">
    <property type="component" value="Chromosome"/>
</dbReference>
<dbReference type="HOGENOM" id="CLU_047806_8_1_4"/>
<dbReference type="InterPro" id="IPR012337">
    <property type="entry name" value="RNaseH-like_sf"/>
</dbReference>
<gene>
    <name evidence="1" type="ordered locus">Veis_3657</name>
</gene>
<protein>
    <submittedName>
        <fullName evidence="1">Exodeoxyribonuclease X</fullName>
        <ecNumber evidence="1">3.1.11.-</ecNumber>
    </submittedName>
</protein>
<dbReference type="GeneID" id="76462054"/>
<dbReference type="KEGG" id="vei:Veis_3657"/>
<dbReference type="GO" id="GO:0003676">
    <property type="term" value="F:nucleic acid binding"/>
    <property type="evidence" value="ECO:0007669"/>
    <property type="project" value="InterPro"/>
</dbReference>
<dbReference type="AlphaFoldDB" id="A1WP16"/>
<sequence>MTALIFGTKTTGLHEPAIVQAAWLMVKDPFTLTVVERFEQRYNPGKPIELGALATHHILDEELADCPPASGFSLPPGTEYLIGHDVDYDWRVIGAPPVKRICTLALARWLLADIDSHTQAAMLYLFERGSASSLLQHAHSARHDVMHCAIVLEHLLARMGDITEATTWQTLWQRSEQARIPKTLTFGKHKGLATSAAPSDYKHWLLNQPDVDPYLVKALRGEAQ</sequence>
<dbReference type="EMBL" id="CP000542">
    <property type="protein sequence ID" value="ABM59373.1"/>
    <property type="molecule type" value="Genomic_DNA"/>
</dbReference>
<reference evidence="2" key="1">
    <citation type="submission" date="2006-12" db="EMBL/GenBank/DDBJ databases">
        <title>Complete sequence of chromosome 1 of Verminephrobacter eiseniae EF01-2.</title>
        <authorList>
            <person name="Copeland A."/>
            <person name="Lucas S."/>
            <person name="Lapidus A."/>
            <person name="Barry K."/>
            <person name="Detter J.C."/>
            <person name="Glavina del Rio T."/>
            <person name="Dalin E."/>
            <person name="Tice H."/>
            <person name="Pitluck S."/>
            <person name="Chertkov O."/>
            <person name="Brettin T."/>
            <person name="Bruce D."/>
            <person name="Han C."/>
            <person name="Tapia R."/>
            <person name="Gilna P."/>
            <person name="Schmutz J."/>
            <person name="Larimer F."/>
            <person name="Land M."/>
            <person name="Hauser L."/>
            <person name="Kyrpides N."/>
            <person name="Kim E."/>
            <person name="Stahl D."/>
            <person name="Richardson P."/>
        </authorList>
    </citation>
    <scope>NUCLEOTIDE SEQUENCE [LARGE SCALE GENOMIC DNA]</scope>
    <source>
        <strain evidence="2">EF01-2</strain>
    </source>
</reference>
<dbReference type="GO" id="GO:0016787">
    <property type="term" value="F:hydrolase activity"/>
    <property type="evidence" value="ECO:0007669"/>
    <property type="project" value="UniProtKB-KW"/>
</dbReference>
<organism evidence="1 2">
    <name type="scientific">Verminephrobacter eiseniae (strain EF01-2)</name>
    <dbReference type="NCBI Taxonomy" id="391735"/>
    <lineage>
        <taxon>Bacteria</taxon>
        <taxon>Pseudomonadati</taxon>
        <taxon>Pseudomonadota</taxon>
        <taxon>Betaproteobacteria</taxon>
        <taxon>Burkholderiales</taxon>
        <taxon>Comamonadaceae</taxon>
        <taxon>Verminephrobacter</taxon>
    </lineage>
</organism>